<dbReference type="AlphaFoldDB" id="A0A6D2IWR0"/>
<dbReference type="SUPFAM" id="SSF81383">
    <property type="entry name" value="F-box domain"/>
    <property type="match status" value="1"/>
</dbReference>
<comment type="caution">
    <text evidence="2">The sequence shown here is derived from an EMBL/GenBank/DDBJ whole genome shotgun (WGS) entry which is preliminary data.</text>
</comment>
<dbReference type="Pfam" id="PF00646">
    <property type="entry name" value="F-box"/>
    <property type="match status" value="1"/>
</dbReference>
<gene>
    <name evidence="2" type="ORF">MERR_LOCUS19317</name>
</gene>
<dbReference type="InterPro" id="IPR001810">
    <property type="entry name" value="F-box_dom"/>
</dbReference>
<evidence type="ECO:0000259" key="1">
    <source>
        <dbReference type="SMART" id="SM00256"/>
    </source>
</evidence>
<dbReference type="Gene3D" id="1.20.1280.50">
    <property type="match status" value="1"/>
</dbReference>
<accession>A0A6D2IWR0</accession>
<proteinExistence type="predicted"/>
<dbReference type="InterPro" id="IPR055290">
    <property type="entry name" value="At3g26010-like"/>
</dbReference>
<feature type="domain" description="F-box" evidence="1">
    <location>
        <begin position="6"/>
        <end position="45"/>
    </location>
</feature>
<reference evidence="2" key="1">
    <citation type="submission" date="2020-01" db="EMBL/GenBank/DDBJ databases">
        <authorList>
            <person name="Mishra B."/>
        </authorList>
    </citation>
    <scope>NUCLEOTIDE SEQUENCE [LARGE SCALE GENOMIC DNA]</scope>
</reference>
<dbReference type="OrthoDB" id="674184at2759"/>
<sequence>MMNIFLTEDLWAIILSRLPLKTITASKLVCRQWKSVVESQFLRELFLSRHQNSHPSWSLLMFKNSLKEVKEVVAHYGCEIWGLQRSLGSYVSSFLTDKLREDDKHRPVWFDGNVSVVYSDVGLILISFRKPYGGWNRTYYVANPITRQCVELPPLPHLPLAKPCTYDGLATRIENGVVLSYKVVLIERWYSDTNNLCFLIYSSETGLWSSNTLRSPLTLRSALGFDPVSLNGKLYWLGHISGFEEVVFSYDFYATGTESSQCRIIPFPDLERQPEFRRSCTTSQGSLMYMNIFSEQNGDGSVEHKLSVWRLKSDDEWQLVSKISPACIKTRSDYSPLMINPFDADTMYLVSKMHKCLASTNVHKGKFGLHNNLERSSNGRTLSFSGGFSDLRRLSTFLSRFGYIGFLLHRH</sequence>
<evidence type="ECO:0000313" key="2">
    <source>
        <dbReference type="EMBL" id="CAA7032082.1"/>
    </source>
</evidence>
<evidence type="ECO:0000313" key="3">
    <source>
        <dbReference type="Proteomes" id="UP000467841"/>
    </source>
</evidence>
<dbReference type="Pfam" id="PF24750">
    <property type="entry name" value="b-prop_At3g26010-like"/>
    <property type="match status" value="1"/>
</dbReference>
<dbReference type="SMART" id="SM00256">
    <property type="entry name" value="FBOX"/>
    <property type="match status" value="1"/>
</dbReference>
<organism evidence="2 3">
    <name type="scientific">Microthlaspi erraticum</name>
    <dbReference type="NCBI Taxonomy" id="1685480"/>
    <lineage>
        <taxon>Eukaryota</taxon>
        <taxon>Viridiplantae</taxon>
        <taxon>Streptophyta</taxon>
        <taxon>Embryophyta</taxon>
        <taxon>Tracheophyta</taxon>
        <taxon>Spermatophyta</taxon>
        <taxon>Magnoliopsida</taxon>
        <taxon>eudicotyledons</taxon>
        <taxon>Gunneridae</taxon>
        <taxon>Pentapetalae</taxon>
        <taxon>rosids</taxon>
        <taxon>malvids</taxon>
        <taxon>Brassicales</taxon>
        <taxon>Brassicaceae</taxon>
        <taxon>Coluteocarpeae</taxon>
        <taxon>Microthlaspi</taxon>
    </lineage>
</organism>
<dbReference type="InterPro" id="IPR056592">
    <property type="entry name" value="Beta-prop_At3g26010-like"/>
</dbReference>
<keyword evidence="3" id="KW-1185">Reference proteome</keyword>
<dbReference type="PANTHER" id="PTHR35546:SF25">
    <property type="entry name" value="F-BOX DOMAIN-CONTAINING PROTEIN"/>
    <property type="match status" value="1"/>
</dbReference>
<name>A0A6D2IWR0_9BRAS</name>
<protein>
    <recommendedName>
        <fullName evidence="1">F-box domain-containing protein</fullName>
    </recommendedName>
</protein>
<dbReference type="PANTHER" id="PTHR35546">
    <property type="entry name" value="F-BOX PROTEIN INTERACTION DOMAIN PROTEIN-RELATED"/>
    <property type="match status" value="1"/>
</dbReference>
<dbReference type="Proteomes" id="UP000467841">
    <property type="component" value="Unassembled WGS sequence"/>
</dbReference>
<dbReference type="InterPro" id="IPR036047">
    <property type="entry name" value="F-box-like_dom_sf"/>
</dbReference>
<dbReference type="EMBL" id="CACVBM020001117">
    <property type="protein sequence ID" value="CAA7032082.1"/>
    <property type="molecule type" value="Genomic_DNA"/>
</dbReference>